<keyword evidence="6" id="KW-0902">Two-component regulatory system</keyword>
<evidence type="ECO:0000256" key="1">
    <source>
        <dbReference type="ARBA" id="ARBA00022553"/>
    </source>
</evidence>
<dbReference type="PROSITE" id="PS50110">
    <property type="entry name" value="RESPONSE_REGULATORY"/>
    <property type="match status" value="1"/>
</dbReference>
<dbReference type="InterPro" id="IPR001789">
    <property type="entry name" value="Sig_transdc_resp-reg_receiver"/>
</dbReference>
<accession>A0A1J5RQL3</accession>
<dbReference type="PROSITE" id="PS50112">
    <property type="entry name" value="PAS"/>
    <property type="match status" value="1"/>
</dbReference>
<dbReference type="PRINTS" id="PR00344">
    <property type="entry name" value="BCTRLSENSOR"/>
</dbReference>
<keyword evidence="1" id="KW-0597">Phosphoprotein</keyword>
<keyword evidence="5" id="KW-0067">ATP-binding</keyword>
<dbReference type="SMART" id="SM00388">
    <property type="entry name" value="HisKA"/>
    <property type="match status" value="1"/>
</dbReference>
<dbReference type="InterPro" id="IPR000014">
    <property type="entry name" value="PAS"/>
</dbReference>
<evidence type="ECO:0000259" key="9">
    <source>
        <dbReference type="PROSITE" id="PS50112"/>
    </source>
</evidence>
<dbReference type="CDD" id="cd00130">
    <property type="entry name" value="PAS"/>
    <property type="match status" value="1"/>
</dbReference>
<dbReference type="PROSITE" id="PS50109">
    <property type="entry name" value="HIS_KIN"/>
    <property type="match status" value="1"/>
</dbReference>
<dbReference type="SMART" id="SM00448">
    <property type="entry name" value="REC"/>
    <property type="match status" value="1"/>
</dbReference>
<dbReference type="PANTHER" id="PTHR43065">
    <property type="entry name" value="SENSOR HISTIDINE KINASE"/>
    <property type="match status" value="1"/>
</dbReference>
<evidence type="ECO:0000259" key="8">
    <source>
        <dbReference type="PROSITE" id="PS50110"/>
    </source>
</evidence>
<dbReference type="InterPro" id="IPR003661">
    <property type="entry name" value="HisK_dim/P_dom"/>
</dbReference>
<feature type="domain" description="Histidine kinase" evidence="7">
    <location>
        <begin position="155"/>
        <end position="379"/>
    </location>
</feature>
<dbReference type="SMART" id="SM00091">
    <property type="entry name" value="PAS"/>
    <property type="match status" value="1"/>
</dbReference>
<dbReference type="InterPro" id="IPR036890">
    <property type="entry name" value="HATPase_C_sf"/>
</dbReference>
<dbReference type="Pfam" id="PF13188">
    <property type="entry name" value="PAS_8"/>
    <property type="match status" value="1"/>
</dbReference>
<dbReference type="Gene3D" id="1.10.287.130">
    <property type="match status" value="1"/>
</dbReference>
<dbReference type="SUPFAM" id="SSF55785">
    <property type="entry name" value="PYP-like sensor domain (PAS domain)"/>
    <property type="match status" value="1"/>
</dbReference>
<dbReference type="InterPro" id="IPR004358">
    <property type="entry name" value="Sig_transdc_His_kin-like_C"/>
</dbReference>
<evidence type="ECO:0000256" key="5">
    <source>
        <dbReference type="ARBA" id="ARBA00022840"/>
    </source>
</evidence>
<evidence type="ECO:0000256" key="2">
    <source>
        <dbReference type="ARBA" id="ARBA00022679"/>
    </source>
</evidence>
<dbReference type="SUPFAM" id="SSF55874">
    <property type="entry name" value="ATPase domain of HSP90 chaperone/DNA topoisomerase II/histidine kinase"/>
    <property type="match status" value="1"/>
</dbReference>
<evidence type="ECO:0000259" key="7">
    <source>
        <dbReference type="PROSITE" id="PS50109"/>
    </source>
</evidence>
<feature type="domain" description="Response regulatory" evidence="8">
    <location>
        <begin position="399"/>
        <end position="516"/>
    </location>
</feature>
<dbReference type="InterPro" id="IPR005467">
    <property type="entry name" value="His_kinase_dom"/>
</dbReference>
<dbReference type="GO" id="GO:0000155">
    <property type="term" value="F:phosphorelay sensor kinase activity"/>
    <property type="evidence" value="ECO:0007669"/>
    <property type="project" value="InterPro"/>
</dbReference>
<comment type="caution">
    <text evidence="10">The sequence shown here is derived from an EMBL/GenBank/DDBJ whole genome shotgun (WGS) entry which is preliminary data.</text>
</comment>
<dbReference type="SUPFAM" id="SSF52172">
    <property type="entry name" value="CheY-like"/>
    <property type="match status" value="1"/>
</dbReference>
<reference evidence="10" key="1">
    <citation type="submission" date="2016-10" db="EMBL/GenBank/DDBJ databases">
        <title>Sequence of Gallionella enrichment culture.</title>
        <authorList>
            <person name="Poehlein A."/>
            <person name="Muehling M."/>
            <person name="Daniel R."/>
        </authorList>
    </citation>
    <scope>NUCLEOTIDE SEQUENCE</scope>
</reference>
<dbReference type="AlphaFoldDB" id="A0A1J5RQL3"/>
<dbReference type="InterPro" id="IPR036097">
    <property type="entry name" value="HisK_dim/P_sf"/>
</dbReference>
<dbReference type="InterPro" id="IPR035965">
    <property type="entry name" value="PAS-like_dom_sf"/>
</dbReference>
<keyword evidence="4" id="KW-0418">Kinase</keyword>
<feature type="domain" description="PAS" evidence="9">
    <location>
        <begin position="18"/>
        <end position="66"/>
    </location>
</feature>
<dbReference type="Pfam" id="PF00072">
    <property type="entry name" value="Response_reg"/>
    <property type="match status" value="1"/>
</dbReference>
<organism evidence="10">
    <name type="scientific">mine drainage metagenome</name>
    <dbReference type="NCBI Taxonomy" id="410659"/>
    <lineage>
        <taxon>unclassified sequences</taxon>
        <taxon>metagenomes</taxon>
        <taxon>ecological metagenomes</taxon>
    </lineage>
</organism>
<gene>
    <name evidence="10" type="ORF">GALL_199300</name>
</gene>
<dbReference type="PANTHER" id="PTHR43065:SF46">
    <property type="entry name" value="C4-DICARBOXYLATE TRANSPORT SENSOR PROTEIN DCTB"/>
    <property type="match status" value="1"/>
</dbReference>
<dbReference type="Gene3D" id="3.40.50.2300">
    <property type="match status" value="1"/>
</dbReference>
<dbReference type="Gene3D" id="3.30.565.10">
    <property type="entry name" value="Histidine kinase-like ATPase, C-terminal domain"/>
    <property type="match status" value="1"/>
</dbReference>
<dbReference type="SUPFAM" id="SSF47384">
    <property type="entry name" value="Homodimeric domain of signal transducing histidine kinase"/>
    <property type="match status" value="1"/>
</dbReference>
<evidence type="ECO:0000256" key="4">
    <source>
        <dbReference type="ARBA" id="ARBA00022777"/>
    </source>
</evidence>
<keyword evidence="3" id="KW-0547">Nucleotide-binding</keyword>
<dbReference type="InterPro" id="IPR011006">
    <property type="entry name" value="CheY-like_superfamily"/>
</dbReference>
<dbReference type="Pfam" id="PF02518">
    <property type="entry name" value="HATPase_c"/>
    <property type="match status" value="1"/>
</dbReference>
<protein>
    <submittedName>
        <fullName evidence="10">Blue-light-activated protein</fullName>
    </submittedName>
</protein>
<dbReference type="GO" id="GO:0005524">
    <property type="term" value="F:ATP binding"/>
    <property type="evidence" value="ECO:0007669"/>
    <property type="project" value="UniProtKB-KW"/>
</dbReference>
<dbReference type="NCBIfam" id="TIGR00229">
    <property type="entry name" value="sensory_box"/>
    <property type="match status" value="1"/>
</dbReference>
<evidence type="ECO:0000256" key="3">
    <source>
        <dbReference type="ARBA" id="ARBA00022741"/>
    </source>
</evidence>
<dbReference type="EMBL" id="MLJW01000124">
    <property type="protein sequence ID" value="OIQ98009.1"/>
    <property type="molecule type" value="Genomic_DNA"/>
</dbReference>
<dbReference type="Gene3D" id="3.30.450.20">
    <property type="entry name" value="PAS domain"/>
    <property type="match status" value="1"/>
</dbReference>
<sequence>MNLIRDRNHTPKNALKNSELRYRRLFETAQDGILILNGDTGIIDDANPFLLDMLNYRLDEMVGKQLWEIGLFRDRQLSESAFLKLRTEGYIRYDDLPLETKKGVRREVEFISNLYQVDGRMVIQCNIRDISGRKVLEAKLRQAEKMEVVGRLAGGIAHDYNNILTSTLLQLSVLLNDSAHTENTKRALRQLQEDARRAASLTRQLLLFSRLQVIGRAPLNLPEVLEQLLEMLRRLMSKHVLLEPDLGKCSIWIEADRTLIEQAVTNLCLNAQDAMDPEGGQLGLAIRLVELDEEAPLLNPLARAGLFACLEVSDTGCGIDAFTLPHLFEPFFTTKDVGKGTGLGLSLVYGIAKQHNGWVEVSSTVGVGTTFRVFLPALRNAPPPKIEAPAAAIRGGIESILLVEDERPVREMIALALRSRGYRVFEAASGPMAIDLWSAQAGAFDLLFADMRMPHGMTGTQLYERFKAERPTLKGVISSGYSDTNFNLQGLAGSGLWFLPKPYDIGTLALTVRNCLDQTNPPGAAPSAAPSPSPRG</sequence>
<keyword evidence="2" id="KW-0808">Transferase</keyword>
<dbReference type="Pfam" id="PF00512">
    <property type="entry name" value="HisKA"/>
    <property type="match status" value="1"/>
</dbReference>
<evidence type="ECO:0000313" key="10">
    <source>
        <dbReference type="EMBL" id="OIQ98009.1"/>
    </source>
</evidence>
<dbReference type="InterPro" id="IPR003594">
    <property type="entry name" value="HATPase_dom"/>
</dbReference>
<dbReference type="SMART" id="SM00387">
    <property type="entry name" value="HATPase_c"/>
    <property type="match status" value="1"/>
</dbReference>
<name>A0A1J5RQL3_9ZZZZ</name>
<proteinExistence type="predicted"/>
<evidence type="ECO:0000256" key="6">
    <source>
        <dbReference type="ARBA" id="ARBA00023012"/>
    </source>
</evidence>
<dbReference type="CDD" id="cd00082">
    <property type="entry name" value="HisKA"/>
    <property type="match status" value="1"/>
</dbReference>